<evidence type="ECO:0000313" key="2">
    <source>
        <dbReference type="EMBL" id="EXL64286.1"/>
    </source>
</evidence>
<organism evidence="2">
    <name type="scientific">Fusarium oxysporum f. sp. conglutinans race 2 54008</name>
    <dbReference type="NCBI Taxonomy" id="1089457"/>
    <lineage>
        <taxon>Eukaryota</taxon>
        <taxon>Fungi</taxon>
        <taxon>Dikarya</taxon>
        <taxon>Ascomycota</taxon>
        <taxon>Pezizomycotina</taxon>
        <taxon>Sordariomycetes</taxon>
        <taxon>Hypocreomycetidae</taxon>
        <taxon>Hypocreales</taxon>
        <taxon>Nectriaceae</taxon>
        <taxon>Fusarium</taxon>
        <taxon>Fusarium oxysporum species complex</taxon>
    </lineage>
</organism>
<feature type="compositionally biased region" description="Polar residues" evidence="1">
    <location>
        <begin position="1"/>
        <end position="23"/>
    </location>
</feature>
<sequence length="130" mass="14996">MRSRILSTMSQTGYRDSTTSAARSTDARPSWPLLLPPRAKVRRQSRFATKARPSLSSLKMIHQYFTPRLQRTSTSSKITQVTTQHRRQSSLRHPRCIPQALLPFVSNKRLSKPHKLEHELRSGRSPSRHL</sequence>
<feature type="region of interest" description="Disordered" evidence="1">
    <location>
        <begin position="69"/>
        <end position="93"/>
    </location>
</feature>
<feature type="compositionally biased region" description="Basic residues" evidence="1">
    <location>
        <begin position="84"/>
        <end position="93"/>
    </location>
</feature>
<evidence type="ECO:0000256" key="1">
    <source>
        <dbReference type="SAM" id="MobiDB-lite"/>
    </source>
</evidence>
<reference evidence="2" key="1">
    <citation type="submission" date="2011-11" db="EMBL/GenBank/DDBJ databases">
        <title>The Genome Sequence of Fusarium oxysporum PHW808.</title>
        <authorList>
            <consortium name="The Broad Institute Genome Sequencing Platform"/>
            <person name="Ma L.-J."/>
            <person name="Gale L.R."/>
            <person name="Schwartz D.C."/>
            <person name="Zhou S."/>
            <person name="Corby-Kistler H."/>
            <person name="Young S.K."/>
            <person name="Zeng Q."/>
            <person name="Gargeya S."/>
            <person name="Fitzgerald M."/>
            <person name="Haas B."/>
            <person name="Abouelleil A."/>
            <person name="Alvarado L."/>
            <person name="Arachchi H.M."/>
            <person name="Berlin A."/>
            <person name="Brown A."/>
            <person name="Chapman S.B."/>
            <person name="Chen Z."/>
            <person name="Dunbar C."/>
            <person name="Freedman E."/>
            <person name="Gearin G."/>
            <person name="Goldberg J."/>
            <person name="Griggs A."/>
            <person name="Gujja S."/>
            <person name="Heiman D."/>
            <person name="Howarth C."/>
            <person name="Larson L."/>
            <person name="Lui A."/>
            <person name="MacDonald P.J.P."/>
            <person name="Montmayeur A."/>
            <person name="Murphy C."/>
            <person name="Neiman D."/>
            <person name="Pearson M."/>
            <person name="Priest M."/>
            <person name="Roberts A."/>
            <person name="Saif S."/>
            <person name="Shea T."/>
            <person name="Shenoy N."/>
            <person name="Sisk P."/>
            <person name="Stolte C."/>
            <person name="Sykes S."/>
            <person name="Wortman J."/>
            <person name="Nusbaum C."/>
            <person name="Birren B."/>
        </authorList>
    </citation>
    <scope>NUCLEOTIDE SEQUENCE [LARGE SCALE GENOMIC DNA]</scope>
    <source>
        <strain evidence="2">54008</strain>
    </source>
</reference>
<proteinExistence type="predicted"/>
<feature type="compositionally biased region" description="Polar residues" evidence="1">
    <location>
        <begin position="69"/>
        <end position="83"/>
    </location>
</feature>
<accession>X0GWT8</accession>
<reference evidence="2" key="2">
    <citation type="submission" date="2014-03" db="EMBL/GenBank/DDBJ databases">
        <title>The Genome Annotation of Fusarium oxysporum PHW808.</title>
        <authorList>
            <consortium name="The Broad Institute Genomics Platform"/>
            <person name="Ma L.-J."/>
            <person name="Corby-Kistler H."/>
            <person name="Broz K."/>
            <person name="Gale L.R."/>
            <person name="Jonkers W."/>
            <person name="O'Donnell K."/>
            <person name="Ploetz R."/>
            <person name="Steinberg C."/>
            <person name="Schwartz D.C."/>
            <person name="VanEtten H."/>
            <person name="Zhou S."/>
            <person name="Young S.K."/>
            <person name="Zeng Q."/>
            <person name="Gargeya S."/>
            <person name="Fitzgerald M."/>
            <person name="Abouelleil A."/>
            <person name="Alvarado L."/>
            <person name="Chapman S.B."/>
            <person name="Gainer-Dewar J."/>
            <person name="Goldberg J."/>
            <person name="Griggs A."/>
            <person name="Gujja S."/>
            <person name="Hansen M."/>
            <person name="Howarth C."/>
            <person name="Imamovic A."/>
            <person name="Ireland A."/>
            <person name="Larimer J."/>
            <person name="McCowan C."/>
            <person name="Murphy C."/>
            <person name="Pearson M."/>
            <person name="Poon T.W."/>
            <person name="Priest M."/>
            <person name="Roberts A."/>
            <person name="Saif S."/>
            <person name="Shea T."/>
            <person name="Sykes S."/>
            <person name="Wortman J."/>
            <person name="Nusbaum C."/>
            <person name="Birren B."/>
        </authorList>
    </citation>
    <scope>NUCLEOTIDE SEQUENCE</scope>
    <source>
        <strain evidence="2">54008</strain>
    </source>
</reference>
<dbReference type="AlphaFoldDB" id="X0GWT8"/>
<gene>
    <name evidence="2" type="ORF">FOPG_19449</name>
</gene>
<name>X0GWT8_FUSOX</name>
<dbReference type="EMBL" id="KK034208">
    <property type="protein sequence ID" value="EXL64286.1"/>
    <property type="molecule type" value="Genomic_DNA"/>
</dbReference>
<protein>
    <submittedName>
        <fullName evidence="2">Uncharacterized protein</fullName>
    </submittedName>
</protein>
<dbReference type="HOGENOM" id="CLU_1938265_0_0_1"/>
<feature type="region of interest" description="Disordered" evidence="1">
    <location>
        <begin position="1"/>
        <end position="33"/>
    </location>
</feature>
<dbReference type="Proteomes" id="UP000030676">
    <property type="component" value="Unassembled WGS sequence"/>
</dbReference>